<evidence type="ECO:0000313" key="2">
    <source>
        <dbReference type="Proteomes" id="UP000186922"/>
    </source>
</evidence>
<organism evidence="1 2">
    <name type="scientific">Ramazzottius varieornatus</name>
    <name type="common">Water bear</name>
    <name type="synonym">Tardigrade</name>
    <dbReference type="NCBI Taxonomy" id="947166"/>
    <lineage>
        <taxon>Eukaryota</taxon>
        <taxon>Metazoa</taxon>
        <taxon>Ecdysozoa</taxon>
        <taxon>Tardigrada</taxon>
        <taxon>Eutardigrada</taxon>
        <taxon>Parachela</taxon>
        <taxon>Hypsibioidea</taxon>
        <taxon>Ramazzottiidae</taxon>
        <taxon>Ramazzottius</taxon>
    </lineage>
</organism>
<evidence type="ECO:0000313" key="1">
    <source>
        <dbReference type="EMBL" id="GAV00649.1"/>
    </source>
</evidence>
<name>A0A1D1VQ21_RAMVA</name>
<gene>
    <name evidence="1" type="primary">RvY_11469-1</name>
    <name evidence="1" type="synonym">RvY_11469.1</name>
    <name evidence="1" type="ORF">RvY_11469</name>
</gene>
<proteinExistence type="predicted"/>
<keyword evidence="2" id="KW-1185">Reference proteome</keyword>
<dbReference type="Proteomes" id="UP000186922">
    <property type="component" value="Unassembled WGS sequence"/>
</dbReference>
<dbReference type="AlphaFoldDB" id="A0A1D1VQ21"/>
<sequence length="94" mass="11253">MDEFWFLHKLEETNLFWPYGGKQSRWLQTSLDGLNERALRIIRKVELQRSEGESIRWKPRGIRSDSIKNGSELDSFDCTFYSQLITYLQWHPAT</sequence>
<dbReference type="EMBL" id="BDGG01000006">
    <property type="protein sequence ID" value="GAV00649.1"/>
    <property type="molecule type" value="Genomic_DNA"/>
</dbReference>
<comment type="caution">
    <text evidence="1">The sequence shown here is derived from an EMBL/GenBank/DDBJ whole genome shotgun (WGS) entry which is preliminary data.</text>
</comment>
<accession>A0A1D1VQ21</accession>
<protein>
    <submittedName>
        <fullName evidence="1">Uncharacterized protein</fullName>
    </submittedName>
</protein>
<reference evidence="1 2" key="1">
    <citation type="journal article" date="2016" name="Nat. Commun.">
        <title>Extremotolerant tardigrade genome and improved radiotolerance of human cultured cells by tardigrade-unique protein.</title>
        <authorList>
            <person name="Hashimoto T."/>
            <person name="Horikawa D.D."/>
            <person name="Saito Y."/>
            <person name="Kuwahara H."/>
            <person name="Kozuka-Hata H."/>
            <person name="Shin-I T."/>
            <person name="Minakuchi Y."/>
            <person name="Ohishi K."/>
            <person name="Motoyama A."/>
            <person name="Aizu T."/>
            <person name="Enomoto A."/>
            <person name="Kondo K."/>
            <person name="Tanaka S."/>
            <person name="Hara Y."/>
            <person name="Koshikawa S."/>
            <person name="Sagara H."/>
            <person name="Miura T."/>
            <person name="Yokobori S."/>
            <person name="Miyagawa K."/>
            <person name="Suzuki Y."/>
            <person name="Kubo T."/>
            <person name="Oyama M."/>
            <person name="Kohara Y."/>
            <person name="Fujiyama A."/>
            <person name="Arakawa K."/>
            <person name="Katayama T."/>
            <person name="Toyoda A."/>
            <person name="Kunieda T."/>
        </authorList>
    </citation>
    <scope>NUCLEOTIDE SEQUENCE [LARGE SCALE GENOMIC DNA]</scope>
    <source>
        <strain evidence="1 2">YOKOZUNA-1</strain>
    </source>
</reference>